<keyword evidence="4" id="KW-0493">Microtubule</keyword>
<dbReference type="InterPro" id="IPR042241">
    <property type="entry name" value="GCP_C_sf"/>
</dbReference>
<keyword evidence="5" id="KW-0206">Cytoskeleton</keyword>
<evidence type="ECO:0000259" key="8">
    <source>
        <dbReference type="Pfam" id="PF17681"/>
    </source>
</evidence>
<evidence type="ECO:0000256" key="2">
    <source>
        <dbReference type="ARBA" id="ARBA00010337"/>
    </source>
</evidence>
<dbReference type="GO" id="GO:0051225">
    <property type="term" value="P:spindle assembly"/>
    <property type="evidence" value="ECO:0007669"/>
    <property type="project" value="TreeGrafter"/>
</dbReference>
<dbReference type="Proteomes" id="UP000025227">
    <property type="component" value="Unplaced"/>
</dbReference>
<protein>
    <submittedName>
        <fullName evidence="10">Gamma-tubulin complex component</fullName>
    </submittedName>
</protein>
<evidence type="ECO:0000256" key="5">
    <source>
        <dbReference type="ARBA" id="ARBA00023212"/>
    </source>
</evidence>
<proteinExistence type="inferred from homology"/>
<dbReference type="InterPro" id="IPR041470">
    <property type="entry name" value="GCP_N"/>
</dbReference>
<evidence type="ECO:0000256" key="6">
    <source>
        <dbReference type="SAM" id="MobiDB-lite"/>
    </source>
</evidence>
<evidence type="ECO:0000313" key="9">
    <source>
        <dbReference type="Proteomes" id="UP000025227"/>
    </source>
</evidence>
<dbReference type="Pfam" id="PF04130">
    <property type="entry name" value="GCP_C_terminal"/>
    <property type="match status" value="1"/>
</dbReference>
<accession>A0A7I5E8H7</accession>
<dbReference type="GO" id="GO:0031122">
    <property type="term" value="P:cytoplasmic microtubule organization"/>
    <property type="evidence" value="ECO:0007669"/>
    <property type="project" value="TreeGrafter"/>
</dbReference>
<evidence type="ECO:0000256" key="1">
    <source>
        <dbReference type="ARBA" id="ARBA00004245"/>
    </source>
</evidence>
<dbReference type="Pfam" id="PF17681">
    <property type="entry name" value="GCP_N_terminal"/>
    <property type="match status" value="1"/>
</dbReference>
<dbReference type="GO" id="GO:0043015">
    <property type="term" value="F:gamma-tubulin binding"/>
    <property type="evidence" value="ECO:0007669"/>
    <property type="project" value="InterPro"/>
</dbReference>
<dbReference type="PANTHER" id="PTHR19302:SF14">
    <property type="entry name" value="GAMMA-TUBULIN COMPLEX COMPONENT 3"/>
    <property type="match status" value="1"/>
</dbReference>
<comment type="subcellular location">
    <subcellularLocation>
        <location evidence="1">Cytoplasm</location>
        <location evidence="1">Cytoskeleton</location>
    </subcellularLocation>
</comment>
<dbReference type="GO" id="GO:0051011">
    <property type="term" value="F:microtubule minus-end binding"/>
    <property type="evidence" value="ECO:0007669"/>
    <property type="project" value="TreeGrafter"/>
</dbReference>
<dbReference type="AlphaFoldDB" id="A0A7I5E8H7"/>
<dbReference type="GO" id="GO:0005874">
    <property type="term" value="C:microtubule"/>
    <property type="evidence" value="ECO:0007669"/>
    <property type="project" value="UniProtKB-KW"/>
</dbReference>
<reference evidence="10" key="1">
    <citation type="submission" date="2020-12" db="UniProtKB">
        <authorList>
            <consortium name="WormBaseParasite"/>
        </authorList>
    </citation>
    <scope>IDENTIFICATION</scope>
    <source>
        <strain evidence="10">MHco3</strain>
    </source>
</reference>
<feature type="domain" description="Gamma tubulin complex component C-terminal" evidence="7">
    <location>
        <begin position="499"/>
        <end position="797"/>
    </location>
</feature>
<name>A0A7I5E8H7_HAECO</name>
<dbReference type="GO" id="GO:0051321">
    <property type="term" value="P:meiotic cell cycle"/>
    <property type="evidence" value="ECO:0007669"/>
    <property type="project" value="TreeGrafter"/>
</dbReference>
<keyword evidence="3" id="KW-0963">Cytoplasm</keyword>
<dbReference type="WBParaSite" id="HCON_00066230-00001">
    <property type="protein sequence ID" value="HCON_00066230-00001"/>
    <property type="gene ID" value="HCON_00066230"/>
</dbReference>
<dbReference type="GO" id="GO:0000930">
    <property type="term" value="C:gamma-tubulin complex"/>
    <property type="evidence" value="ECO:0007669"/>
    <property type="project" value="TreeGrafter"/>
</dbReference>
<feature type="domain" description="Gamma tubulin complex component protein N-terminal" evidence="8">
    <location>
        <begin position="233"/>
        <end position="493"/>
    </location>
</feature>
<dbReference type="PANTHER" id="PTHR19302">
    <property type="entry name" value="GAMMA TUBULIN COMPLEX PROTEIN"/>
    <property type="match status" value="1"/>
</dbReference>
<evidence type="ECO:0000313" key="10">
    <source>
        <dbReference type="WBParaSite" id="HCON_00066230-00001"/>
    </source>
</evidence>
<sequence>MYSTKHYSMSNIYSNKQVAAVEELLNAFAVSDSSLLESAACLFSHSNMSPGPAGKDVAKFTSKMKTRDPRFASVFTRTIDVLRASPSIENVDALMEVLIKCRMRHVWYTKSRRERAETRSEMPRSPFFNRRSASRGKLSRIERGEQHNSTVDLIRDSPQVCASQEIRATPQTSARNPLFSVGLSPSPYHRSDVASCNGPSHLKPVDSKPHAGTLAARMGTTASVPERTLCIELCGALQGLEGTYFRKDPHGYLRVTKSCSLSQAQRFTIESALSIAHLYTDIARVPPNHDDDLLSQAFLLESQTILEEYIHDVGDIPINCRPLTVLRILSAIEIWRDRLTILQRLYNLRNEPGTRLMEMIYTVHSFVRENFVVDKVLYSCAVVLCRSICRWMSGFELEECDSQMIASSSTHGYRLAWIPPFFPRWIAEYILKIGKSWRSVDLRKSSENLDKARAVVASQLNSKCLYVQSERPKLEFVVQEVCSLVCGSVVRSLVVDHHLLEHFDAAHCFLLLHDAQFSLSLYRQFCQYTHGLRSKLSQRDANNALIAAAASSTTARRFPFQLCLDALPSLNDSPNTSSRLQFVQPLRPLYRPKGPVGDIFRNTEKRYEALFHFIWPLEMSLLMISDRANAIRQAVARISRKIGNEFVKSLRLTSTLLSCCERVLLGFRIYIVEVVDQFFKRLRLWIDDAIDLDAIVEAHDNYLDGLSGAFFLKDEQEDIYGLIMSVLQIAHELSQHCLDIDKQMETALKKPHKEGGGDLSHVKATYLLVTQAKLQKIFLELYSRIKDLNKQQNSSAFNILLGILK</sequence>
<keyword evidence="9" id="KW-1185">Reference proteome</keyword>
<dbReference type="Gene3D" id="1.20.120.1900">
    <property type="entry name" value="Gamma-tubulin complex, C-terminal domain"/>
    <property type="match status" value="1"/>
</dbReference>
<dbReference type="GO" id="GO:0007020">
    <property type="term" value="P:microtubule nucleation"/>
    <property type="evidence" value="ECO:0007669"/>
    <property type="project" value="InterPro"/>
</dbReference>
<evidence type="ECO:0000256" key="3">
    <source>
        <dbReference type="ARBA" id="ARBA00022490"/>
    </source>
</evidence>
<comment type="similarity">
    <text evidence="2">Belongs to the TUBGCP family.</text>
</comment>
<dbReference type="GO" id="GO:0000278">
    <property type="term" value="P:mitotic cell cycle"/>
    <property type="evidence" value="ECO:0007669"/>
    <property type="project" value="TreeGrafter"/>
</dbReference>
<evidence type="ECO:0000256" key="4">
    <source>
        <dbReference type="ARBA" id="ARBA00022701"/>
    </source>
</evidence>
<dbReference type="InterPro" id="IPR040457">
    <property type="entry name" value="GCP_C"/>
</dbReference>
<evidence type="ECO:0000259" key="7">
    <source>
        <dbReference type="Pfam" id="PF04130"/>
    </source>
</evidence>
<dbReference type="OMA" id="YIFHECL"/>
<dbReference type="OrthoDB" id="5860513at2759"/>
<feature type="region of interest" description="Disordered" evidence="6">
    <location>
        <begin position="117"/>
        <end position="136"/>
    </location>
</feature>
<dbReference type="GO" id="GO:0000922">
    <property type="term" value="C:spindle pole"/>
    <property type="evidence" value="ECO:0007669"/>
    <property type="project" value="InterPro"/>
</dbReference>
<organism evidence="9 10">
    <name type="scientific">Haemonchus contortus</name>
    <name type="common">Barber pole worm</name>
    <dbReference type="NCBI Taxonomy" id="6289"/>
    <lineage>
        <taxon>Eukaryota</taxon>
        <taxon>Metazoa</taxon>
        <taxon>Ecdysozoa</taxon>
        <taxon>Nematoda</taxon>
        <taxon>Chromadorea</taxon>
        <taxon>Rhabditida</taxon>
        <taxon>Rhabditina</taxon>
        <taxon>Rhabditomorpha</taxon>
        <taxon>Strongyloidea</taxon>
        <taxon>Trichostrongylidae</taxon>
        <taxon>Haemonchus</taxon>
    </lineage>
</organism>
<dbReference type="InterPro" id="IPR007259">
    <property type="entry name" value="GCP"/>
</dbReference>